<evidence type="ECO:0000313" key="1">
    <source>
        <dbReference type="EMBL" id="KZS87563.1"/>
    </source>
</evidence>
<dbReference type="EMBL" id="KV419447">
    <property type="protein sequence ID" value="KZS87563.1"/>
    <property type="molecule type" value="Genomic_DNA"/>
</dbReference>
<keyword evidence="2" id="KW-1185">Reference proteome</keyword>
<reference evidence="1 2" key="1">
    <citation type="journal article" date="2016" name="Mol. Biol. Evol.">
        <title>Comparative Genomics of Early-Diverging Mushroom-Forming Fungi Provides Insights into the Origins of Lignocellulose Decay Capabilities.</title>
        <authorList>
            <person name="Nagy L.G."/>
            <person name="Riley R."/>
            <person name="Tritt A."/>
            <person name="Adam C."/>
            <person name="Daum C."/>
            <person name="Floudas D."/>
            <person name="Sun H."/>
            <person name="Yadav J.S."/>
            <person name="Pangilinan J."/>
            <person name="Larsson K.H."/>
            <person name="Matsuura K."/>
            <person name="Barry K."/>
            <person name="Labutti K."/>
            <person name="Kuo R."/>
            <person name="Ohm R.A."/>
            <person name="Bhattacharya S.S."/>
            <person name="Shirouzu T."/>
            <person name="Yoshinaga Y."/>
            <person name="Martin F.M."/>
            <person name="Grigoriev I.V."/>
            <person name="Hibbett D.S."/>
        </authorList>
    </citation>
    <scope>NUCLEOTIDE SEQUENCE [LARGE SCALE GENOMIC DNA]</scope>
    <source>
        <strain evidence="1 2">HHB9708</strain>
    </source>
</reference>
<gene>
    <name evidence="1" type="ORF">SISNIDRAFT_490918</name>
</gene>
<dbReference type="Proteomes" id="UP000076722">
    <property type="component" value="Unassembled WGS sequence"/>
</dbReference>
<dbReference type="AlphaFoldDB" id="A0A164NBY5"/>
<proteinExistence type="predicted"/>
<name>A0A164NBY5_9AGAM</name>
<organism evidence="1 2">
    <name type="scientific">Sistotremastrum niveocremeum HHB9708</name>
    <dbReference type="NCBI Taxonomy" id="1314777"/>
    <lineage>
        <taxon>Eukaryota</taxon>
        <taxon>Fungi</taxon>
        <taxon>Dikarya</taxon>
        <taxon>Basidiomycota</taxon>
        <taxon>Agaricomycotina</taxon>
        <taxon>Agaricomycetes</taxon>
        <taxon>Sistotremastrales</taxon>
        <taxon>Sistotremastraceae</taxon>
        <taxon>Sertulicium</taxon>
        <taxon>Sertulicium niveocremeum</taxon>
    </lineage>
</organism>
<accession>A0A164NBY5</accession>
<protein>
    <submittedName>
        <fullName evidence="1">Uncharacterized protein</fullName>
    </submittedName>
</protein>
<sequence>MPKKGTGSPFTSAAGIAVLRQSIVETKKKGPMIFLLTQKLTEKGEDDVVDEYDGDEPDRKKFDDQLEDIASELARKYPVGNCTLHPEHACYWHRKTDRHFDIGHRPRCLVWANSILQNKCTYDYPPLTSTLFSSTQCLKVSAIKTNSHNSSNVQPLDFAGLLAAFAPGFAQNVNNARTEVSPPSPQIKYTDTIDEYAAKTGLSDAHKELLVDKFGFQVGDKFTSLTKEEWTKAGFKVLDRD</sequence>
<evidence type="ECO:0000313" key="2">
    <source>
        <dbReference type="Proteomes" id="UP000076722"/>
    </source>
</evidence>